<sequence length="416" mass="46895">MSELKQEDTTVETKPETRREETMDTQAETASNVSDTCASPFADWSDEELMTKAKEHYQKEQFLVAARMLKHTTHIADKDVPFQKEVEEKAKLLNHVIADLLADVEEHVGDDSEPASGAGQWIKGGEYHDDRRDTLMYYRLEEDLQLKCRLESPVESSLLVPLLAVLIETEQYMSWLPSWTVPRIGVELVDKLGQVGRTEQILRIATAVPWPFKSRDVVIRTCGVDDIDDIQEDPHTTGSIAISLVSLEEGQDVHKSTISNPVYDQDVVHVPPIPDGMERAEFDGGLLIRKCPPNHPCLRNSRVAYPPDEHLMLVGFSLSLDGKISPLFPTAVINFVIQTVITQMWAKLLQVAEEIRAGSRPQHAEVIAARREEIYDWVEQRIEGMFEHLASSSSNKEGAENNGNDKTTDDEKKEVE</sequence>
<dbReference type="OrthoDB" id="43316at2759"/>
<feature type="compositionally biased region" description="Polar residues" evidence="1">
    <location>
        <begin position="390"/>
        <end position="405"/>
    </location>
</feature>
<proteinExistence type="predicted"/>
<gene>
    <name evidence="2" type="ORF">SEMRO_427_G140690.1</name>
</gene>
<feature type="compositionally biased region" description="Basic and acidic residues" evidence="1">
    <location>
        <begin position="1"/>
        <end position="22"/>
    </location>
</feature>
<keyword evidence="3" id="KW-1185">Reference proteome</keyword>
<evidence type="ECO:0000313" key="2">
    <source>
        <dbReference type="EMBL" id="CAB9510241.1"/>
    </source>
</evidence>
<dbReference type="SUPFAM" id="SSF55961">
    <property type="entry name" value="Bet v1-like"/>
    <property type="match status" value="1"/>
</dbReference>
<feature type="region of interest" description="Disordered" evidence="1">
    <location>
        <begin position="389"/>
        <end position="416"/>
    </location>
</feature>
<dbReference type="EMBL" id="CAICTM010000426">
    <property type="protein sequence ID" value="CAB9510241.1"/>
    <property type="molecule type" value="Genomic_DNA"/>
</dbReference>
<comment type="caution">
    <text evidence="2">The sequence shown here is derived from an EMBL/GenBank/DDBJ whole genome shotgun (WGS) entry which is preliminary data.</text>
</comment>
<feature type="region of interest" description="Disordered" evidence="1">
    <location>
        <begin position="1"/>
        <end position="39"/>
    </location>
</feature>
<reference evidence="2" key="1">
    <citation type="submission" date="2020-06" db="EMBL/GenBank/DDBJ databases">
        <authorList>
            <consortium name="Plant Systems Biology data submission"/>
        </authorList>
    </citation>
    <scope>NUCLEOTIDE SEQUENCE</scope>
    <source>
        <strain evidence="2">D6</strain>
    </source>
</reference>
<dbReference type="AlphaFoldDB" id="A0A9N8E0H0"/>
<evidence type="ECO:0000256" key="1">
    <source>
        <dbReference type="SAM" id="MobiDB-lite"/>
    </source>
</evidence>
<dbReference type="Gene3D" id="3.30.530.20">
    <property type="match status" value="1"/>
</dbReference>
<name>A0A9N8E0H0_9STRA</name>
<dbReference type="Proteomes" id="UP001153069">
    <property type="component" value="Unassembled WGS sequence"/>
</dbReference>
<evidence type="ECO:0000313" key="3">
    <source>
        <dbReference type="Proteomes" id="UP001153069"/>
    </source>
</evidence>
<feature type="compositionally biased region" description="Polar residues" evidence="1">
    <location>
        <begin position="24"/>
        <end position="37"/>
    </location>
</feature>
<dbReference type="PANTHER" id="PTHR34560:SF1">
    <property type="entry name" value="START DOMAIN-CONTAINING PROTEIN"/>
    <property type="match status" value="1"/>
</dbReference>
<protein>
    <submittedName>
        <fullName evidence="2">Uncharacterized protein</fullName>
    </submittedName>
</protein>
<feature type="compositionally biased region" description="Basic and acidic residues" evidence="1">
    <location>
        <begin position="406"/>
        <end position="416"/>
    </location>
</feature>
<dbReference type="InterPro" id="IPR023393">
    <property type="entry name" value="START-like_dom_sf"/>
</dbReference>
<dbReference type="PANTHER" id="PTHR34560">
    <property type="entry name" value="POLYKETIDE CYCLASE/DEHYDRASE/LIPID TRANSPORT SUPERFAMILY PROTEIN"/>
    <property type="match status" value="1"/>
</dbReference>
<accession>A0A9N8E0H0</accession>
<organism evidence="2 3">
    <name type="scientific">Seminavis robusta</name>
    <dbReference type="NCBI Taxonomy" id="568900"/>
    <lineage>
        <taxon>Eukaryota</taxon>
        <taxon>Sar</taxon>
        <taxon>Stramenopiles</taxon>
        <taxon>Ochrophyta</taxon>
        <taxon>Bacillariophyta</taxon>
        <taxon>Bacillariophyceae</taxon>
        <taxon>Bacillariophycidae</taxon>
        <taxon>Naviculales</taxon>
        <taxon>Naviculaceae</taxon>
        <taxon>Seminavis</taxon>
    </lineage>
</organism>